<comment type="caution">
    <text evidence="1">The sequence shown here is derived from an EMBL/GenBank/DDBJ whole genome shotgun (WGS) entry which is preliminary data.</text>
</comment>
<protein>
    <submittedName>
        <fullName evidence="1">Uncharacterized protein</fullName>
    </submittedName>
</protein>
<name>A0A0W8ES98_9ZZZZ</name>
<sequence length="43" mass="4778">MIFPARTSSLTNHREPLVFFDQAMENPTSIGIFPGKSARGVAW</sequence>
<organism evidence="1">
    <name type="scientific">hydrocarbon metagenome</name>
    <dbReference type="NCBI Taxonomy" id="938273"/>
    <lineage>
        <taxon>unclassified sequences</taxon>
        <taxon>metagenomes</taxon>
        <taxon>ecological metagenomes</taxon>
    </lineage>
</organism>
<evidence type="ECO:0000313" key="1">
    <source>
        <dbReference type="EMBL" id="KUG11091.1"/>
    </source>
</evidence>
<reference evidence="1" key="1">
    <citation type="journal article" date="2015" name="Proc. Natl. Acad. Sci. U.S.A.">
        <title>Networks of energetic and metabolic interactions define dynamics in microbial communities.</title>
        <authorList>
            <person name="Embree M."/>
            <person name="Liu J.K."/>
            <person name="Al-Bassam M.M."/>
            <person name="Zengler K."/>
        </authorList>
    </citation>
    <scope>NUCLEOTIDE SEQUENCE</scope>
</reference>
<proteinExistence type="predicted"/>
<dbReference type="EMBL" id="LNQE01001735">
    <property type="protein sequence ID" value="KUG11091.1"/>
    <property type="molecule type" value="Genomic_DNA"/>
</dbReference>
<gene>
    <name evidence="1" type="ORF">ASZ90_016504</name>
</gene>
<accession>A0A0W8ES98</accession>
<dbReference type="AlphaFoldDB" id="A0A0W8ES98"/>